<evidence type="ECO:0000259" key="3">
    <source>
        <dbReference type="PROSITE" id="PS50994"/>
    </source>
</evidence>
<comment type="caution">
    <text evidence="4">The sequence shown here is derived from an EMBL/GenBank/DDBJ whole genome shotgun (WGS) entry which is preliminary data.</text>
</comment>
<evidence type="ECO:0000256" key="2">
    <source>
        <dbReference type="SAM" id="Coils"/>
    </source>
</evidence>
<dbReference type="InterPro" id="IPR036397">
    <property type="entry name" value="RNaseH_sf"/>
</dbReference>
<gene>
    <name evidence="4" type="ORF">Agabi119p4_11036</name>
</gene>
<dbReference type="Gene3D" id="3.30.420.10">
    <property type="entry name" value="Ribonuclease H-like superfamily/Ribonuclease H"/>
    <property type="match status" value="1"/>
</dbReference>
<name>A0A8H7EWA5_AGABI</name>
<reference evidence="4 5" key="1">
    <citation type="journal article" name="Sci. Rep.">
        <title>Telomere-to-telomere assembled and centromere annotated genomes of the two main subspecies of the button mushroom Agaricus bisporus reveal especially polymorphic chromosome ends.</title>
        <authorList>
            <person name="Sonnenberg A.S.M."/>
            <person name="Sedaghat-Telgerd N."/>
            <person name="Lavrijssen B."/>
            <person name="Ohm R.A."/>
            <person name="Hendrickx P.M."/>
            <person name="Scholtmeijer K."/>
            <person name="Baars J.J.P."/>
            <person name="van Peer A."/>
        </authorList>
    </citation>
    <scope>NUCLEOTIDE SEQUENCE [LARGE SCALE GENOMIC DNA]</scope>
    <source>
        <strain evidence="4 5">H119_p4</strain>
    </source>
</reference>
<feature type="coiled-coil region" evidence="2">
    <location>
        <begin position="265"/>
        <end position="292"/>
    </location>
</feature>
<evidence type="ECO:0000313" key="4">
    <source>
        <dbReference type="EMBL" id="KAF7760360.1"/>
    </source>
</evidence>
<accession>A0A8H7EWA5</accession>
<protein>
    <recommendedName>
        <fullName evidence="3">Integrase catalytic domain-containing protein</fullName>
    </recommendedName>
</protein>
<dbReference type="GO" id="GO:0005634">
    <property type="term" value="C:nucleus"/>
    <property type="evidence" value="ECO:0007669"/>
    <property type="project" value="UniProtKB-ARBA"/>
</dbReference>
<dbReference type="AlphaFoldDB" id="A0A8H7EWA5"/>
<sequence>MEARALRKEDARSIGQWLFEDIICRWGTVVKIVTDNGSPFRKAVKWLEEKYNIKGVAISPYNSQANGTIERPHWDLRQMLYKATGGDMKKWFFYLSHVTWADRITIRKGTGCSPYFMITGAHPTLPLDIIEATWLVTYPETIATNSELIGLRAQALAKHVRHVEAMRERLSKEKLRRVMKLQEDNRYKIKDFSFEKGELVLVKNTAIEMSADRKMKRRYLGPMVVVRRLKGGAYILADYNGAVWQNKVAAFRVIPYLARKKIEFNEELQTLLDSTEEELNLLENEHSSEDITEAFITEEEADSDL</sequence>
<dbReference type="InterPro" id="IPR012337">
    <property type="entry name" value="RNaseH-like_sf"/>
</dbReference>
<dbReference type="GO" id="GO:0003723">
    <property type="term" value="F:RNA binding"/>
    <property type="evidence" value="ECO:0007669"/>
    <property type="project" value="UniProtKB-KW"/>
</dbReference>
<dbReference type="InterPro" id="IPR050951">
    <property type="entry name" value="Retrovirus_Pol_polyprotein"/>
</dbReference>
<dbReference type="PROSITE" id="PS50994">
    <property type="entry name" value="INTEGRASE"/>
    <property type="match status" value="1"/>
</dbReference>
<keyword evidence="1" id="KW-0694">RNA-binding</keyword>
<dbReference type="PANTHER" id="PTHR37984">
    <property type="entry name" value="PROTEIN CBG26694"/>
    <property type="match status" value="1"/>
</dbReference>
<dbReference type="GO" id="GO:0015074">
    <property type="term" value="P:DNA integration"/>
    <property type="evidence" value="ECO:0007669"/>
    <property type="project" value="InterPro"/>
</dbReference>
<dbReference type="PANTHER" id="PTHR37984:SF5">
    <property type="entry name" value="PROTEIN NYNRIN-LIKE"/>
    <property type="match status" value="1"/>
</dbReference>
<dbReference type="EMBL" id="JABXXO010000015">
    <property type="protein sequence ID" value="KAF7760360.1"/>
    <property type="molecule type" value="Genomic_DNA"/>
</dbReference>
<proteinExistence type="predicted"/>
<keyword evidence="2" id="KW-0175">Coiled coil</keyword>
<evidence type="ECO:0000313" key="5">
    <source>
        <dbReference type="Proteomes" id="UP000629468"/>
    </source>
</evidence>
<dbReference type="SUPFAM" id="SSF53098">
    <property type="entry name" value="Ribonuclease H-like"/>
    <property type="match status" value="1"/>
</dbReference>
<evidence type="ECO:0000256" key="1">
    <source>
        <dbReference type="ARBA" id="ARBA00022884"/>
    </source>
</evidence>
<dbReference type="InterPro" id="IPR001584">
    <property type="entry name" value="Integrase_cat-core"/>
</dbReference>
<dbReference type="Proteomes" id="UP000629468">
    <property type="component" value="Unassembled WGS sequence"/>
</dbReference>
<feature type="domain" description="Integrase catalytic" evidence="3">
    <location>
        <begin position="1"/>
        <end position="122"/>
    </location>
</feature>
<organism evidence="4 5">
    <name type="scientific">Agaricus bisporus var. burnettii</name>
    <dbReference type="NCBI Taxonomy" id="192524"/>
    <lineage>
        <taxon>Eukaryota</taxon>
        <taxon>Fungi</taxon>
        <taxon>Dikarya</taxon>
        <taxon>Basidiomycota</taxon>
        <taxon>Agaricomycotina</taxon>
        <taxon>Agaricomycetes</taxon>
        <taxon>Agaricomycetidae</taxon>
        <taxon>Agaricales</taxon>
        <taxon>Agaricineae</taxon>
        <taxon>Agaricaceae</taxon>
        <taxon>Agaricus</taxon>
    </lineage>
</organism>